<keyword evidence="3 7" id="KW-1003">Cell membrane</keyword>
<keyword evidence="7" id="KW-0732">Signal</keyword>
<dbReference type="InterPro" id="IPR050245">
    <property type="entry name" value="PrsA_foldase"/>
</dbReference>
<dbReference type="AlphaFoldDB" id="A0A7I8DAW8"/>
<dbReference type="Pfam" id="PF13624">
    <property type="entry name" value="SurA_N_3"/>
    <property type="match status" value="1"/>
</dbReference>
<dbReference type="InterPro" id="IPR000297">
    <property type="entry name" value="PPIase_PpiC"/>
</dbReference>
<comment type="subcellular location">
    <subcellularLocation>
        <location evidence="1">Cell membrane</location>
        <topology evidence="1">Lipid-anchor</topology>
    </subcellularLocation>
</comment>
<evidence type="ECO:0000256" key="1">
    <source>
        <dbReference type="ARBA" id="ARBA00004193"/>
    </source>
</evidence>
<evidence type="ECO:0000256" key="7">
    <source>
        <dbReference type="HAMAP-Rule" id="MF_01145"/>
    </source>
</evidence>
<dbReference type="Proteomes" id="UP000593802">
    <property type="component" value="Chromosome"/>
</dbReference>
<keyword evidence="11" id="KW-1185">Reference proteome</keyword>
<sequence>MKQNIWYALGGLLVGGAVVGGVWLSQGNNATLATVGTQKITHAQLLSELEKGGGKIFLTNLIDEEVINQAAKKNNITVTDQEVQDEIKKLKSQFPSEDAFNQSLAEQGTNLEELAHHQKVQLEFQKLATKDVKLTDDEIKQYYNSHLSDYQQPEQVKARHILVDTEQEAKDIIDRLHKGEDFAKIAKEKSKDTGSAANGGDLGFFGKGVMDPEFEKAAFSLALNQISDPVKTNFGYHVIQVTDKKPAKQLTLEEARPQVEQTLKNQKAIPPEQLLPQLRKEFNVKIVDTKYKDLQSQLVPGQ</sequence>
<dbReference type="HAMAP" id="MF_01145">
    <property type="entry name" value="Foldase_PrsA"/>
    <property type="match status" value="1"/>
</dbReference>
<accession>A0A7I8DAW8</accession>
<dbReference type="GO" id="GO:0006457">
    <property type="term" value="P:protein folding"/>
    <property type="evidence" value="ECO:0007669"/>
    <property type="project" value="UniProtKB-UniRule"/>
</dbReference>
<evidence type="ECO:0000256" key="3">
    <source>
        <dbReference type="ARBA" id="ARBA00022475"/>
    </source>
</evidence>
<dbReference type="Gene3D" id="3.10.50.40">
    <property type="match status" value="1"/>
</dbReference>
<evidence type="ECO:0000256" key="2">
    <source>
        <dbReference type="ARBA" id="ARBA00006071"/>
    </source>
</evidence>
<dbReference type="InterPro" id="IPR027304">
    <property type="entry name" value="Trigger_fact/SurA_dom_sf"/>
</dbReference>
<proteinExistence type="inferred from homology"/>
<evidence type="ECO:0000313" key="11">
    <source>
        <dbReference type="Proteomes" id="UP000593802"/>
    </source>
</evidence>
<dbReference type="SUPFAM" id="SSF109998">
    <property type="entry name" value="Triger factor/SurA peptide-binding domain-like"/>
    <property type="match status" value="1"/>
</dbReference>
<evidence type="ECO:0000313" key="10">
    <source>
        <dbReference type="EMBL" id="BCJ87137.1"/>
    </source>
</evidence>
<comment type="similarity">
    <text evidence="2 7">Belongs to the PrsA family.</text>
</comment>
<dbReference type="Pfam" id="PF13616">
    <property type="entry name" value="Rotamase_3"/>
    <property type="match status" value="1"/>
</dbReference>
<evidence type="ECO:0000256" key="5">
    <source>
        <dbReference type="ARBA" id="ARBA00023139"/>
    </source>
</evidence>
<dbReference type="PROSITE" id="PS50198">
    <property type="entry name" value="PPIC_PPIASE_2"/>
    <property type="match status" value="1"/>
</dbReference>
<dbReference type="PANTHER" id="PTHR47245:SF2">
    <property type="entry name" value="PEPTIDYL-PROLYL CIS-TRANS ISOMERASE HP_0175-RELATED"/>
    <property type="match status" value="1"/>
</dbReference>
<dbReference type="PANTHER" id="PTHR47245">
    <property type="entry name" value="PEPTIDYLPROLYL ISOMERASE"/>
    <property type="match status" value="1"/>
</dbReference>
<evidence type="ECO:0000256" key="6">
    <source>
        <dbReference type="ARBA" id="ARBA00023288"/>
    </source>
</evidence>
<dbReference type="EMBL" id="AP023366">
    <property type="protein sequence ID" value="BCJ87137.1"/>
    <property type="molecule type" value="Genomic_DNA"/>
</dbReference>
<evidence type="ECO:0000259" key="9">
    <source>
        <dbReference type="PROSITE" id="PS50198"/>
    </source>
</evidence>
<keyword evidence="7 8" id="KW-0413">Isomerase</keyword>
<name>A0A7I8DAW8_9BACL</name>
<dbReference type="InterPro" id="IPR023059">
    <property type="entry name" value="Foldase_PrsA"/>
</dbReference>
<evidence type="ECO:0000256" key="8">
    <source>
        <dbReference type="PROSITE-ProRule" id="PRU00278"/>
    </source>
</evidence>
<reference evidence="10 11" key="1">
    <citation type="submission" date="2020-08" db="EMBL/GenBank/DDBJ databases">
        <title>Complete Genome Sequence of Effusibacillus dendaii Strain skT53, Isolated from Farmland soil.</title>
        <authorList>
            <person name="Konishi T."/>
            <person name="Kawasaki H."/>
        </authorList>
    </citation>
    <scope>NUCLEOTIDE SEQUENCE [LARGE SCALE GENOMIC DNA]</scope>
    <source>
        <strain evidence="11">skT53</strain>
    </source>
</reference>
<dbReference type="RefSeq" id="WP_200756828.1">
    <property type="nucleotide sequence ID" value="NZ_AP023366.1"/>
</dbReference>
<evidence type="ECO:0000256" key="4">
    <source>
        <dbReference type="ARBA" id="ARBA00023136"/>
    </source>
</evidence>
<dbReference type="GO" id="GO:0005886">
    <property type="term" value="C:plasma membrane"/>
    <property type="evidence" value="ECO:0007669"/>
    <property type="project" value="UniProtKB-SubCell"/>
</dbReference>
<comment type="catalytic activity">
    <reaction evidence="7">
        <text>[protein]-peptidylproline (omega=180) = [protein]-peptidylproline (omega=0)</text>
        <dbReference type="Rhea" id="RHEA:16237"/>
        <dbReference type="Rhea" id="RHEA-COMP:10747"/>
        <dbReference type="Rhea" id="RHEA-COMP:10748"/>
        <dbReference type="ChEBI" id="CHEBI:83833"/>
        <dbReference type="ChEBI" id="CHEBI:83834"/>
        <dbReference type="EC" id="5.2.1.8"/>
    </reaction>
</comment>
<keyword evidence="5" id="KW-0564">Palmitate</keyword>
<gene>
    <name evidence="7" type="primary">prsA</name>
    <name evidence="10" type="ORF">skT53_21220</name>
</gene>
<keyword evidence="6" id="KW-0449">Lipoprotein</keyword>
<dbReference type="KEGG" id="eff:skT53_21220"/>
<dbReference type="Gene3D" id="1.10.4030.10">
    <property type="entry name" value="Porin chaperone SurA, peptide-binding domain"/>
    <property type="match status" value="1"/>
</dbReference>
<dbReference type="EC" id="5.2.1.8" evidence="7"/>
<dbReference type="InterPro" id="IPR046357">
    <property type="entry name" value="PPIase_dom_sf"/>
</dbReference>
<keyword evidence="4 7" id="KW-0472">Membrane</keyword>
<feature type="domain" description="PpiC" evidence="9">
    <location>
        <begin position="153"/>
        <end position="243"/>
    </location>
</feature>
<comment type="function">
    <text evidence="7">Plays a major role in protein secretion by helping the post-translocational extracellular folding of several secreted proteins.</text>
</comment>
<keyword evidence="7 8" id="KW-0697">Rotamase</keyword>
<dbReference type="SUPFAM" id="SSF54534">
    <property type="entry name" value="FKBP-like"/>
    <property type="match status" value="1"/>
</dbReference>
<organism evidence="10 11">
    <name type="scientific">Effusibacillus dendaii</name>
    <dbReference type="NCBI Taxonomy" id="2743772"/>
    <lineage>
        <taxon>Bacteria</taxon>
        <taxon>Bacillati</taxon>
        <taxon>Bacillota</taxon>
        <taxon>Bacilli</taxon>
        <taxon>Bacillales</taxon>
        <taxon>Alicyclobacillaceae</taxon>
        <taxon>Effusibacillus</taxon>
    </lineage>
</organism>
<dbReference type="GO" id="GO:0003755">
    <property type="term" value="F:peptidyl-prolyl cis-trans isomerase activity"/>
    <property type="evidence" value="ECO:0007669"/>
    <property type="project" value="UniProtKB-UniRule"/>
</dbReference>
<protein>
    <recommendedName>
        <fullName evidence="7">Foldase protein PrsA</fullName>
        <ecNumber evidence="7">5.2.1.8</ecNumber>
    </recommendedName>
</protein>